<organism evidence="2 3">
    <name type="scientific">Aquatica leii</name>
    <dbReference type="NCBI Taxonomy" id="1421715"/>
    <lineage>
        <taxon>Eukaryota</taxon>
        <taxon>Metazoa</taxon>
        <taxon>Ecdysozoa</taxon>
        <taxon>Arthropoda</taxon>
        <taxon>Hexapoda</taxon>
        <taxon>Insecta</taxon>
        <taxon>Pterygota</taxon>
        <taxon>Neoptera</taxon>
        <taxon>Endopterygota</taxon>
        <taxon>Coleoptera</taxon>
        <taxon>Polyphaga</taxon>
        <taxon>Elateriformia</taxon>
        <taxon>Elateroidea</taxon>
        <taxon>Lampyridae</taxon>
        <taxon>Luciolinae</taxon>
        <taxon>Aquatica</taxon>
    </lineage>
</organism>
<comment type="caution">
    <text evidence="2">The sequence shown here is derived from an EMBL/GenBank/DDBJ whole genome shotgun (WGS) entry which is preliminary data.</text>
</comment>
<dbReference type="AlphaFoldDB" id="A0AAN7Q055"/>
<gene>
    <name evidence="2" type="ORF">RN001_005158</name>
</gene>
<feature type="transmembrane region" description="Helical" evidence="1">
    <location>
        <begin position="82"/>
        <end position="108"/>
    </location>
</feature>
<keyword evidence="1" id="KW-0472">Membrane</keyword>
<dbReference type="EMBL" id="JARPUR010000002">
    <property type="protein sequence ID" value="KAK4881839.1"/>
    <property type="molecule type" value="Genomic_DNA"/>
</dbReference>
<protein>
    <submittedName>
        <fullName evidence="2">Uncharacterized protein</fullName>
    </submittedName>
</protein>
<reference evidence="3" key="1">
    <citation type="submission" date="2023-01" db="EMBL/GenBank/DDBJ databases">
        <title>Key to firefly adult light organ development and bioluminescence: homeobox transcription factors regulate luciferase expression and transportation to peroxisome.</title>
        <authorList>
            <person name="Fu X."/>
        </authorList>
    </citation>
    <scope>NUCLEOTIDE SEQUENCE [LARGE SCALE GENOMIC DNA]</scope>
</reference>
<evidence type="ECO:0000313" key="2">
    <source>
        <dbReference type="EMBL" id="KAK4881839.1"/>
    </source>
</evidence>
<dbReference type="Proteomes" id="UP001353858">
    <property type="component" value="Unassembled WGS sequence"/>
</dbReference>
<sequence>MAQDASLSSIKFYKNSSAYINCPVELNRPPSLLVAPSISSIDCGKFECEDSSNFTKFLQKLRDIIADHQANKGVSKHEQFGFFKLVGTLIQNAVCAIVTIFIMFYNLLPLMEGVLYLTRFILDKAIEISESETTIEVIMKERFRYRKRNCNKKIVS</sequence>
<accession>A0AAN7Q055</accession>
<keyword evidence="1" id="KW-0812">Transmembrane</keyword>
<proteinExistence type="predicted"/>
<evidence type="ECO:0000313" key="3">
    <source>
        <dbReference type="Proteomes" id="UP001353858"/>
    </source>
</evidence>
<evidence type="ECO:0000256" key="1">
    <source>
        <dbReference type="SAM" id="Phobius"/>
    </source>
</evidence>
<keyword evidence="1" id="KW-1133">Transmembrane helix</keyword>
<keyword evidence="3" id="KW-1185">Reference proteome</keyword>
<name>A0AAN7Q055_9COLE</name>